<evidence type="ECO:0000313" key="1">
    <source>
        <dbReference type="EMBL" id="CAF4737040.1"/>
    </source>
</evidence>
<evidence type="ECO:0000313" key="2">
    <source>
        <dbReference type="Proteomes" id="UP000676336"/>
    </source>
</evidence>
<dbReference type="Proteomes" id="UP000676336">
    <property type="component" value="Unassembled WGS sequence"/>
</dbReference>
<dbReference type="AlphaFoldDB" id="A0A8S3B2F6"/>
<accession>A0A8S3B2F6</accession>
<protein>
    <submittedName>
        <fullName evidence="1">Uncharacterized protein</fullName>
    </submittedName>
</protein>
<organism evidence="1 2">
    <name type="scientific">Rotaria magnacalcarata</name>
    <dbReference type="NCBI Taxonomy" id="392030"/>
    <lineage>
        <taxon>Eukaryota</taxon>
        <taxon>Metazoa</taxon>
        <taxon>Spiralia</taxon>
        <taxon>Gnathifera</taxon>
        <taxon>Rotifera</taxon>
        <taxon>Eurotatoria</taxon>
        <taxon>Bdelloidea</taxon>
        <taxon>Philodinida</taxon>
        <taxon>Philodinidae</taxon>
        <taxon>Rotaria</taxon>
    </lineage>
</organism>
<sequence length="40" mass="4421">MPANIKAARFKLSLNASKLDVEFLFVVVDDSLVVSKVNLE</sequence>
<dbReference type="EMBL" id="CAJOBI010133868">
    <property type="protein sequence ID" value="CAF4737040.1"/>
    <property type="molecule type" value="Genomic_DNA"/>
</dbReference>
<name>A0A8S3B2F6_9BILA</name>
<reference evidence="1" key="1">
    <citation type="submission" date="2021-02" db="EMBL/GenBank/DDBJ databases">
        <authorList>
            <person name="Nowell W R."/>
        </authorList>
    </citation>
    <scope>NUCLEOTIDE SEQUENCE</scope>
</reference>
<proteinExistence type="predicted"/>
<comment type="caution">
    <text evidence="1">The sequence shown here is derived from an EMBL/GenBank/DDBJ whole genome shotgun (WGS) entry which is preliminary data.</text>
</comment>
<feature type="non-terminal residue" evidence="1">
    <location>
        <position position="40"/>
    </location>
</feature>
<gene>
    <name evidence="1" type="ORF">SMN809_LOCUS44539</name>
</gene>